<dbReference type="GO" id="GO:0003949">
    <property type="term" value="F:1-(5-phosphoribosyl)-5-[(5-phosphoribosylamino)methylideneamino]imidazole-4-carboxamide isomerase activity"/>
    <property type="evidence" value="ECO:0007669"/>
    <property type="project" value="InterPro"/>
</dbReference>
<dbReference type="Pfam" id="PF00977">
    <property type="entry name" value="His_biosynth"/>
    <property type="match status" value="1"/>
</dbReference>
<accession>A0A248VU50</accession>
<dbReference type="Gene3D" id="3.20.20.70">
    <property type="entry name" value="Aldolase class I"/>
    <property type="match status" value="1"/>
</dbReference>
<dbReference type="GO" id="GO:0000105">
    <property type="term" value="P:L-histidine biosynthetic process"/>
    <property type="evidence" value="ECO:0007669"/>
    <property type="project" value="UniProtKB-KW"/>
</dbReference>
<evidence type="ECO:0000256" key="5">
    <source>
        <dbReference type="RuleBase" id="RU003657"/>
    </source>
</evidence>
<comment type="similarity">
    <text evidence="1 5">Belongs to the HisA/HisF family.</text>
</comment>
<dbReference type="InterPro" id="IPR006062">
    <property type="entry name" value="His_biosynth"/>
</dbReference>
<proteinExistence type="inferred from homology"/>
<evidence type="ECO:0000256" key="3">
    <source>
        <dbReference type="ARBA" id="ARBA00023102"/>
    </source>
</evidence>
<dbReference type="GO" id="GO:0005737">
    <property type="term" value="C:cytoplasm"/>
    <property type="evidence" value="ECO:0007669"/>
    <property type="project" value="TreeGrafter"/>
</dbReference>
<keyword evidence="7" id="KW-1185">Reference proteome</keyword>
<keyword evidence="2 5" id="KW-0028">Amino-acid biosynthesis</keyword>
<evidence type="ECO:0000256" key="2">
    <source>
        <dbReference type="ARBA" id="ARBA00022605"/>
    </source>
</evidence>
<dbReference type="PANTHER" id="PTHR43090:SF2">
    <property type="entry name" value="1-(5-PHOSPHORIBOSYL)-5-[(5-PHOSPHORIBOSYLAMINO)METHYLIDENEAMINO] IMIDAZOLE-4-CARBOXAMIDE ISOMERASE"/>
    <property type="match status" value="1"/>
</dbReference>
<name>A0A248VU50_9BURK</name>
<dbReference type="SUPFAM" id="SSF51366">
    <property type="entry name" value="Ribulose-phoshate binding barrel"/>
    <property type="match status" value="1"/>
</dbReference>
<gene>
    <name evidence="6" type="ORF">CJU94_31080</name>
</gene>
<dbReference type="GO" id="GO:0000162">
    <property type="term" value="P:L-tryptophan biosynthetic process"/>
    <property type="evidence" value="ECO:0007669"/>
    <property type="project" value="TreeGrafter"/>
</dbReference>
<dbReference type="KEGG" id="parb:CJU94_31080"/>
<sequence>MQVIPVLDLLDGHVVRAVRGERTAYRPIRSSLAATSEPLHIARALLAASGARTLYIADLGAILQQGAHVETLAALRAALPGTDIWLDAGYADYASMHSLFERIEEAGKRIGNIDSQPVPHDLATLVPVFGTESLHDIDALRAADTAGLAPILSLDHRAGRLLTATAFERASAWWPQRVIAMTLDQVGSYDGPDLATVERIRASAPAETAVIGAGGIRHRDDMTAATRTGASAWLVASALHDRRIGAPFTGETT</sequence>
<dbReference type="CDD" id="cd04723">
    <property type="entry name" value="HisA_HisF"/>
    <property type="match status" value="1"/>
</dbReference>
<dbReference type="PANTHER" id="PTHR43090">
    <property type="entry name" value="1-(5-PHOSPHORIBOSYL)-5-[(5-PHOSPHORIBOSYLAMINO)METHYLIDENEAMINO] IMIDAZOLE-4-CARBOXAMIDE ISOMERASE"/>
    <property type="match status" value="1"/>
</dbReference>
<dbReference type="OrthoDB" id="8535539at2"/>
<comment type="pathway">
    <text evidence="4">Amino-acid biosynthesis.</text>
</comment>
<dbReference type="RefSeq" id="WP_095422367.1">
    <property type="nucleotide sequence ID" value="NZ_CP022990.1"/>
</dbReference>
<dbReference type="EMBL" id="CP022990">
    <property type="protein sequence ID" value="ASW02507.1"/>
    <property type="molecule type" value="Genomic_DNA"/>
</dbReference>
<evidence type="ECO:0000256" key="4">
    <source>
        <dbReference type="ARBA" id="ARBA00029440"/>
    </source>
</evidence>
<reference evidence="6 7" key="1">
    <citation type="submission" date="2017-08" db="EMBL/GenBank/DDBJ databases">
        <title>Identification and genetic characteristics of simultaneous BTEX- and naphthalene-degrading Paraburkholderia sp. BN5 isolated from petroleum-contaminated soil.</title>
        <authorList>
            <person name="Lee Y."/>
            <person name="Jeon C.O."/>
        </authorList>
    </citation>
    <scope>NUCLEOTIDE SEQUENCE [LARGE SCALE GENOMIC DNA]</scope>
    <source>
        <strain evidence="6 7">BN5</strain>
    </source>
</reference>
<evidence type="ECO:0000313" key="6">
    <source>
        <dbReference type="EMBL" id="ASW02507.1"/>
    </source>
</evidence>
<evidence type="ECO:0000313" key="7">
    <source>
        <dbReference type="Proteomes" id="UP000215158"/>
    </source>
</evidence>
<dbReference type="AlphaFoldDB" id="A0A248VU50"/>
<dbReference type="InterPro" id="IPR013785">
    <property type="entry name" value="Aldolase_TIM"/>
</dbReference>
<organism evidence="6 7">
    <name type="scientific">Paraburkholderia aromaticivorans</name>
    <dbReference type="NCBI Taxonomy" id="2026199"/>
    <lineage>
        <taxon>Bacteria</taxon>
        <taxon>Pseudomonadati</taxon>
        <taxon>Pseudomonadota</taxon>
        <taxon>Betaproteobacteria</taxon>
        <taxon>Burkholderiales</taxon>
        <taxon>Burkholderiaceae</taxon>
        <taxon>Paraburkholderia</taxon>
    </lineage>
</organism>
<dbReference type="Proteomes" id="UP000215158">
    <property type="component" value="Chromosome 2"/>
</dbReference>
<keyword evidence="6" id="KW-0413">Isomerase</keyword>
<evidence type="ECO:0000256" key="1">
    <source>
        <dbReference type="ARBA" id="ARBA00009667"/>
    </source>
</evidence>
<dbReference type="InterPro" id="IPR044524">
    <property type="entry name" value="Isoase_HisA-like"/>
</dbReference>
<keyword evidence="3 5" id="KW-0368">Histidine biosynthesis</keyword>
<dbReference type="InterPro" id="IPR011060">
    <property type="entry name" value="RibuloseP-bd_barrel"/>
</dbReference>
<protein>
    <submittedName>
        <fullName evidence="6">Phosphoribosylformimino-5-aminoimidazole carboxamide ribotide isomerase</fullName>
    </submittedName>
</protein>